<name>A0ABC8UFX0_9AQUA</name>
<keyword evidence="3" id="KW-1185">Reference proteome</keyword>
<accession>A0ABC8UFX0</accession>
<evidence type="ECO:0000256" key="1">
    <source>
        <dbReference type="SAM" id="MobiDB-lite"/>
    </source>
</evidence>
<gene>
    <name evidence="2" type="ORF">ILEXP_LOCUS49851</name>
</gene>
<sequence>MRSFLSTFKRGYTTFFYEDKSRRTDHEFFIVAPQPNKEWKPKSSQKASIIGAPAKSVSPPADHSEYSETDVAQLQDKLSQ</sequence>
<organism evidence="2 3">
    <name type="scientific">Ilex paraguariensis</name>
    <name type="common">yerba mate</name>
    <dbReference type="NCBI Taxonomy" id="185542"/>
    <lineage>
        <taxon>Eukaryota</taxon>
        <taxon>Viridiplantae</taxon>
        <taxon>Streptophyta</taxon>
        <taxon>Embryophyta</taxon>
        <taxon>Tracheophyta</taxon>
        <taxon>Spermatophyta</taxon>
        <taxon>Magnoliopsida</taxon>
        <taxon>eudicotyledons</taxon>
        <taxon>Gunneridae</taxon>
        <taxon>Pentapetalae</taxon>
        <taxon>asterids</taxon>
        <taxon>campanulids</taxon>
        <taxon>Aquifoliales</taxon>
        <taxon>Aquifoliaceae</taxon>
        <taxon>Ilex</taxon>
    </lineage>
</organism>
<reference evidence="2 3" key="1">
    <citation type="submission" date="2024-02" db="EMBL/GenBank/DDBJ databases">
        <authorList>
            <person name="Vignale AGUSTIN F."/>
            <person name="Sosa J E."/>
            <person name="Modenutti C."/>
        </authorList>
    </citation>
    <scope>NUCLEOTIDE SEQUENCE [LARGE SCALE GENOMIC DNA]</scope>
</reference>
<evidence type="ECO:0000313" key="3">
    <source>
        <dbReference type="Proteomes" id="UP001642360"/>
    </source>
</evidence>
<comment type="caution">
    <text evidence="2">The sequence shown here is derived from an EMBL/GenBank/DDBJ whole genome shotgun (WGS) entry which is preliminary data.</text>
</comment>
<dbReference type="Proteomes" id="UP001642360">
    <property type="component" value="Unassembled WGS sequence"/>
</dbReference>
<protein>
    <submittedName>
        <fullName evidence="2">Uncharacterized protein</fullName>
    </submittedName>
</protein>
<evidence type="ECO:0000313" key="2">
    <source>
        <dbReference type="EMBL" id="CAK9179904.1"/>
    </source>
</evidence>
<dbReference type="EMBL" id="CAUOFW020007613">
    <property type="protein sequence ID" value="CAK9179904.1"/>
    <property type="molecule type" value="Genomic_DNA"/>
</dbReference>
<dbReference type="AlphaFoldDB" id="A0ABC8UFX0"/>
<feature type="region of interest" description="Disordered" evidence="1">
    <location>
        <begin position="37"/>
        <end position="80"/>
    </location>
</feature>
<proteinExistence type="predicted"/>
<feature type="compositionally biased region" description="Polar residues" evidence="1">
    <location>
        <begin position="70"/>
        <end position="80"/>
    </location>
</feature>